<protein>
    <submittedName>
        <fullName evidence="2">Uncharacterized protein</fullName>
    </submittedName>
</protein>
<dbReference type="EMBL" id="MCFA01000001">
    <property type="protein sequence ID" value="ORY19662.1"/>
    <property type="molecule type" value="Genomic_DNA"/>
</dbReference>
<evidence type="ECO:0000313" key="2">
    <source>
        <dbReference type="EMBL" id="ORY19662.1"/>
    </source>
</evidence>
<dbReference type="Proteomes" id="UP000193144">
    <property type="component" value="Unassembled WGS sequence"/>
</dbReference>
<sequence length="261" mass="29909">MEIIPHKRRPEAGDEDDDFPCKRYKATIPPPDAKRSIANFPDELLLNILSSVSEDKPALKTYNSLYRVSKSFNRVTPEFLWREAQLQWKTDNIPFITSLTERPDLATMVKKINSSPQGPGERPPLMRARRDIDIRAVVRGLENLQYPEADRWAHHFPKKSIPGYSRPEFELGVLLCHTPNLESLFGAFHGDVNKFDGDWFRPEELRYWGREEEIADGECIDADGRRFLSVEYAGLRDSSRFSSSTFLCACTTSAPMSTLHC</sequence>
<dbReference type="AlphaFoldDB" id="A0A1Y2AAX8"/>
<accession>A0A1Y2AAX8</accession>
<comment type="caution">
    <text evidence="2">The sequence shown here is derived from an EMBL/GenBank/DDBJ whole genome shotgun (WGS) entry which is preliminary data.</text>
</comment>
<name>A0A1Y2AAX8_9PLEO</name>
<organism evidence="2 3">
    <name type="scientific">Clohesyomyces aquaticus</name>
    <dbReference type="NCBI Taxonomy" id="1231657"/>
    <lineage>
        <taxon>Eukaryota</taxon>
        <taxon>Fungi</taxon>
        <taxon>Dikarya</taxon>
        <taxon>Ascomycota</taxon>
        <taxon>Pezizomycotina</taxon>
        <taxon>Dothideomycetes</taxon>
        <taxon>Pleosporomycetidae</taxon>
        <taxon>Pleosporales</taxon>
        <taxon>Lindgomycetaceae</taxon>
        <taxon>Clohesyomyces</taxon>
    </lineage>
</organism>
<feature type="region of interest" description="Disordered" evidence="1">
    <location>
        <begin position="1"/>
        <end position="26"/>
    </location>
</feature>
<evidence type="ECO:0000256" key="1">
    <source>
        <dbReference type="SAM" id="MobiDB-lite"/>
    </source>
</evidence>
<evidence type="ECO:0000313" key="3">
    <source>
        <dbReference type="Proteomes" id="UP000193144"/>
    </source>
</evidence>
<proteinExistence type="predicted"/>
<gene>
    <name evidence="2" type="ORF">BCR34DRAFT_581909</name>
</gene>
<keyword evidence="3" id="KW-1185">Reference proteome</keyword>
<reference evidence="2 3" key="1">
    <citation type="submission" date="2016-07" db="EMBL/GenBank/DDBJ databases">
        <title>Pervasive Adenine N6-methylation of Active Genes in Fungi.</title>
        <authorList>
            <consortium name="DOE Joint Genome Institute"/>
            <person name="Mondo S.J."/>
            <person name="Dannebaum R.O."/>
            <person name="Kuo R.C."/>
            <person name="Labutti K."/>
            <person name="Haridas S."/>
            <person name="Kuo A."/>
            <person name="Salamov A."/>
            <person name="Ahrendt S.R."/>
            <person name="Lipzen A."/>
            <person name="Sullivan W."/>
            <person name="Andreopoulos W.B."/>
            <person name="Clum A."/>
            <person name="Lindquist E."/>
            <person name="Daum C."/>
            <person name="Ramamoorthy G.K."/>
            <person name="Gryganskyi A."/>
            <person name="Culley D."/>
            <person name="Magnuson J.K."/>
            <person name="James T.Y."/>
            <person name="O'Malley M.A."/>
            <person name="Stajich J.E."/>
            <person name="Spatafora J.W."/>
            <person name="Visel A."/>
            <person name="Grigoriev I.V."/>
        </authorList>
    </citation>
    <scope>NUCLEOTIDE SEQUENCE [LARGE SCALE GENOMIC DNA]</scope>
    <source>
        <strain evidence="2 3">CBS 115471</strain>
    </source>
</reference>